<gene>
    <name evidence="4" type="ORF">METZ01_LOCUS46737</name>
</gene>
<organism evidence="4">
    <name type="scientific">marine metagenome</name>
    <dbReference type="NCBI Taxonomy" id="408172"/>
    <lineage>
        <taxon>unclassified sequences</taxon>
        <taxon>metagenomes</taxon>
        <taxon>ecological metagenomes</taxon>
    </lineage>
</organism>
<dbReference type="InterPro" id="IPR029056">
    <property type="entry name" value="Ribokinase-like"/>
</dbReference>
<accession>A0A381RY82</accession>
<dbReference type="Gene3D" id="3.40.1190.20">
    <property type="match status" value="1"/>
</dbReference>
<dbReference type="EMBL" id="UINC01002184">
    <property type="protein sequence ID" value="SUZ93883.1"/>
    <property type="molecule type" value="Genomic_DNA"/>
</dbReference>
<reference evidence="4" key="1">
    <citation type="submission" date="2018-05" db="EMBL/GenBank/DDBJ databases">
        <authorList>
            <person name="Lanie J.A."/>
            <person name="Ng W.-L."/>
            <person name="Kazmierczak K.M."/>
            <person name="Andrzejewski T.M."/>
            <person name="Davidsen T.M."/>
            <person name="Wayne K.J."/>
            <person name="Tettelin H."/>
            <person name="Glass J.I."/>
            <person name="Rusch D."/>
            <person name="Podicherti R."/>
            <person name="Tsui H.-C.T."/>
            <person name="Winkler M.E."/>
        </authorList>
    </citation>
    <scope>NUCLEOTIDE SEQUENCE</scope>
</reference>
<sequence length="279" mass="31044">MLNQKVCVIGDNSVDIYPKSGKSYVGGNGINSAIALKRNGIDAGYVGVIGNDEEGELVIAALEKEDIDCSRVAKLNKKTAWTKIELNKGNRVFVDESLGVQHKFDLFEEDYVYLRNFAWAHHTIFSNWATAVSGGIESYYEKVENQIQRLHRNQVRVSVDFSEQFDRKLLTSLKNRVDLGFFSRPELSRSELKEEFEKLYGYGFSVVVITMGARGSASFAGRDIITQPAIPTKVVDSLGVGDAFIGAFLSQWVREKTIKVTLEFAANYAANTCLINGAF</sequence>
<evidence type="ECO:0000256" key="1">
    <source>
        <dbReference type="ARBA" id="ARBA00022679"/>
    </source>
</evidence>
<evidence type="ECO:0000256" key="2">
    <source>
        <dbReference type="ARBA" id="ARBA00022777"/>
    </source>
</evidence>
<evidence type="ECO:0000259" key="3">
    <source>
        <dbReference type="Pfam" id="PF00294"/>
    </source>
</evidence>
<name>A0A381RY82_9ZZZZ</name>
<proteinExistence type="predicted"/>
<evidence type="ECO:0000313" key="4">
    <source>
        <dbReference type="EMBL" id="SUZ93883.1"/>
    </source>
</evidence>
<dbReference type="PANTHER" id="PTHR10584">
    <property type="entry name" value="SUGAR KINASE"/>
    <property type="match status" value="1"/>
</dbReference>
<dbReference type="GO" id="GO:0016301">
    <property type="term" value="F:kinase activity"/>
    <property type="evidence" value="ECO:0007669"/>
    <property type="project" value="UniProtKB-KW"/>
</dbReference>
<dbReference type="InterPro" id="IPR011611">
    <property type="entry name" value="PfkB_dom"/>
</dbReference>
<protein>
    <recommendedName>
        <fullName evidence="3">Carbohydrate kinase PfkB domain-containing protein</fullName>
    </recommendedName>
</protein>
<dbReference type="AlphaFoldDB" id="A0A381RY82"/>
<keyword evidence="1" id="KW-0808">Transferase</keyword>
<keyword evidence="2" id="KW-0418">Kinase</keyword>
<feature type="domain" description="Carbohydrate kinase PfkB" evidence="3">
    <location>
        <begin position="16"/>
        <end position="273"/>
    </location>
</feature>
<dbReference type="PANTHER" id="PTHR10584:SF166">
    <property type="entry name" value="RIBOKINASE"/>
    <property type="match status" value="1"/>
</dbReference>
<dbReference type="Pfam" id="PF00294">
    <property type="entry name" value="PfkB"/>
    <property type="match status" value="1"/>
</dbReference>
<dbReference type="SUPFAM" id="SSF53613">
    <property type="entry name" value="Ribokinase-like"/>
    <property type="match status" value="1"/>
</dbReference>